<feature type="domain" description="ATP-dependent RecD2 DNA helicase OB-fold" evidence="7">
    <location>
        <begin position="3"/>
        <end position="85"/>
    </location>
</feature>
<dbReference type="Proteomes" id="UP000095003">
    <property type="component" value="Unassembled WGS sequence"/>
</dbReference>
<dbReference type="Pfam" id="PF18335">
    <property type="entry name" value="SH3_13"/>
    <property type="match status" value="1"/>
</dbReference>
<dbReference type="SUPFAM" id="SSF52540">
    <property type="entry name" value="P-loop containing nucleoside triphosphate hydrolases"/>
    <property type="match status" value="1"/>
</dbReference>
<comment type="similarity">
    <text evidence="3">Belongs to the RecD family. RecD2 subfamily.</text>
</comment>
<evidence type="ECO:0000313" key="8">
    <source>
        <dbReference type="EMBL" id="ODM13838.1"/>
    </source>
</evidence>
<keyword evidence="3 8" id="KW-0347">Helicase</keyword>
<feature type="binding site" evidence="3">
    <location>
        <begin position="359"/>
        <end position="363"/>
    </location>
    <ligand>
        <name>ATP</name>
        <dbReference type="ChEBI" id="CHEBI:30616"/>
    </ligand>
</feature>
<dbReference type="Pfam" id="PF13245">
    <property type="entry name" value="AAA_19"/>
    <property type="match status" value="1"/>
</dbReference>
<evidence type="ECO:0000256" key="1">
    <source>
        <dbReference type="ARBA" id="ARBA00022741"/>
    </source>
</evidence>
<dbReference type="RefSeq" id="WP_069156320.1">
    <property type="nucleotide sequence ID" value="NZ_MCGI01000001.1"/>
</dbReference>
<dbReference type="Pfam" id="PF23139">
    <property type="entry name" value="OB_YrrC"/>
    <property type="match status" value="1"/>
</dbReference>
<evidence type="ECO:0000259" key="5">
    <source>
        <dbReference type="Pfam" id="PF14490"/>
    </source>
</evidence>
<dbReference type="InterPro" id="IPR006345">
    <property type="entry name" value="RecD2"/>
</dbReference>
<dbReference type="InterPro" id="IPR010994">
    <property type="entry name" value="RuvA_2-like"/>
</dbReference>
<dbReference type="Pfam" id="PF14520">
    <property type="entry name" value="HHH_5"/>
    <property type="match status" value="1"/>
</dbReference>
<protein>
    <recommendedName>
        <fullName evidence="3">ATP-dependent RecD2 DNA helicase</fullName>
        <ecNumber evidence="3">5.6.2.3</ecNumber>
    </recommendedName>
    <alternativeName>
        <fullName evidence="3">DNA 5'-3' helicase subunit RecD2</fullName>
    </alternativeName>
</protein>
<dbReference type="PANTHER" id="PTHR43788">
    <property type="entry name" value="DNA2/NAM7 HELICASE FAMILY MEMBER"/>
    <property type="match status" value="1"/>
</dbReference>
<dbReference type="AlphaFoldDB" id="A0A1E3AYP3"/>
<reference evidence="8 9" key="1">
    <citation type="submission" date="2016-07" db="EMBL/GenBank/DDBJ databases">
        <title>Characterization of isolates of Eisenbergiella tayi derived from blood cultures, using whole genome sequencing.</title>
        <authorList>
            <person name="Burdz T."/>
            <person name="Wiebe D."/>
            <person name="Huynh C."/>
            <person name="Bernard K."/>
        </authorList>
    </citation>
    <scope>NUCLEOTIDE SEQUENCE [LARGE SCALE GENOMIC DNA]</scope>
    <source>
        <strain evidence="8 9">NML 120489</strain>
    </source>
</reference>
<evidence type="ECO:0000256" key="3">
    <source>
        <dbReference type="HAMAP-Rule" id="MF_01488"/>
    </source>
</evidence>
<dbReference type="GO" id="GO:0016887">
    <property type="term" value="F:ATP hydrolysis activity"/>
    <property type="evidence" value="ECO:0007669"/>
    <property type="project" value="RHEA"/>
</dbReference>
<dbReference type="HAMAP" id="MF_01488">
    <property type="entry name" value="RecD2"/>
    <property type="match status" value="1"/>
</dbReference>
<dbReference type="InterPro" id="IPR027785">
    <property type="entry name" value="UvrD-like_helicase_C"/>
</dbReference>
<dbReference type="Pfam" id="PF14490">
    <property type="entry name" value="HHH_RecD2"/>
    <property type="match status" value="1"/>
</dbReference>
<gene>
    <name evidence="8" type="primary">recD2_2</name>
    <name evidence="3" type="synonym">recD2</name>
    <name evidence="8" type="ORF">BEH84_01557</name>
</gene>
<organism evidence="8 9">
    <name type="scientific">Eisenbergiella tayi</name>
    <dbReference type="NCBI Taxonomy" id="1432052"/>
    <lineage>
        <taxon>Bacteria</taxon>
        <taxon>Bacillati</taxon>
        <taxon>Bacillota</taxon>
        <taxon>Clostridia</taxon>
        <taxon>Lachnospirales</taxon>
        <taxon>Lachnospiraceae</taxon>
        <taxon>Eisenbergiella</taxon>
    </lineage>
</organism>
<accession>A0A1E3AYP3</accession>
<dbReference type="EC" id="5.6.2.3" evidence="3"/>
<keyword evidence="3" id="KW-0413">Isomerase</keyword>
<evidence type="ECO:0000256" key="2">
    <source>
        <dbReference type="ARBA" id="ARBA00022840"/>
    </source>
</evidence>
<dbReference type="GO" id="GO:0005524">
    <property type="term" value="F:ATP binding"/>
    <property type="evidence" value="ECO:0007669"/>
    <property type="project" value="UniProtKB-UniRule"/>
</dbReference>
<evidence type="ECO:0000259" key="7">
    <source>
        <dbReference type="Pfam" id="PF23139"/>
    </source>
</evidence>
<dbReference type="InterPro" id="IPR041451">
    <property type="entry name" value="RecD2_SH13"/>
</dbReference>
<dbReference type="EMBL" id="MCGI01000001">
    <property type="protein sequence ID" value="ODM13838.1"/>
    <property type="molecule type" value="Genomic_DNA"/>
</dbReference>
<keyword evidence="3 8" id="KW-0378">Hydrolase</keyword>
<evidence type="ECO:0000259" key="4">
    <source>
        <dbReference type="Pfam" id="PF13538"/>
    </source>
</evidence>
<comment type="catalytic activity">
    <reaction evidence="3">
        <text>ATP + H2O = ADP + phosphate + H(+)</text>
        <dbReference type="Rhea" id="RHEA:13065"/>
        <dbReference type="ChEBI" id="CHEBI:15377"/>
        <dbReference type="ChEBI" id="CHEBI:15378"/>
        <dbReference type="ChEBI" id="CHEBI:30616"/>
        <dbReference type="ChEBI" id="CHEBI:43474"/>
        <dbReference type="ChEBI" id="CHEBI:456216"/>
        <dbReference type="EC" id="5.6.2.3"/>
    </reaction>
</comment>
<dbReference type="CDD" id="cd18809">
    <property type="entry name" value="SF1_C_RecD"/>
    <property type="match status" value="1"/>
</dbReference>
<sequence length="750" mass="84794">MRCRYVREIYRNEENGYCVFIYQTADSSVPLAARDNRDKEGGILFRAVGSGLPQTDAIEVELYGKWCKNKHGMQLAVESFEQILPRTIEGIRGYLASGMIKGIGPRTAELITDRFGVQTFDVLEKEPDKLLQIKGITEKKLRAILFSYQESYALRDLAACLKLYKISDRKIRKINEEFGRDSLDIVKNRPFALCGISGFGFLTVDEIARANRCRLNDPMRIEGCINYCMDRIMKEGHLFQEKEQFTDMVYRQLNEGFSSEVVQEREVSTAIYHMTQDGDLVVEQGAIYPVSNYRNEKETAEIIAQILLEEEQEAVEGKALDGLITEAQKELGILLSQRQREAVKMVFLNLLSIISGGPGTGKTTVEKVLLYVYHKTGGRNALLMAPTGRASRRMAESTGDVSACTMHNGLGLLGDDENFEPEHMDLEADFIILDEQSMVDMRLAAAFYRHIRKGTRIVLVGDVNQLPSVGPGNVFRELVHCGIVPITVLDMVFRQGQNSRIASNAYLMQENNAMLEYGTDFVFLPAASDKEASEIVRKIYLEAAEQEGIEKVQILTPYRKRGAVSVNALNEQLREKINPEGAGKAQMKAGGKIFRTGDKIIQNKNKDGISNGDIGFIRDIYLDEDGVEKAEMEFSEGRSVEYGVEEMEMIEHSYATTIHKSQGSEYPIVIIPWIPMFYKMLKRNILYTGITRAQVQVYLVGNKRSIVQAVHSPQAVNRNTRLGERVIERFYLLKNSIKKNIEYEQIVMNL</sequence>
<dbReference type="GO" id="GO:0009338">
    <property type="term" value="C:exodeoxyribonuclease V complex"/>
    <property type="evidence" value="ECO:0007669"/>
    <property type="project" value="TreeGrafter"/>
</dbReference>
<dbReference type="GO" id="GO:0003677">
    <property type="term" value="F:DNA binding"/>
    <property type="evidence" value="ECO:0007669"/>
    <property type="project" value="UniProtKB-UniRule"/>
</dbReference>
<feature type="domain" description="ATP-dependent RecD2 DNA helicase-like helix-hairpin-helix" evidence="5">
    <location>
        <begin position="151"/>
        <end position="239"/>
    </location>
</feature>
<dbReference type="SUPFAM" id="SSF47781">
    <property type="entry name" value="RuvA domain 2-like"/>
    <property type="match status" value="1"/>
</dbReference>
<dbReference type="CDD" id="cd17933">
    <property type="entry name" value="DEXSc_RecD-like"/>
    <property type="match status" value="1"/>
</dbReference>
<keyword evidence="2 3" id="KW-0067">ATP-binding</keyword>
<dbReference type="GO" id="GO:0043139">
    <property type="term" value="F:5'-3' DNA helicase activity"/>
    <property type="evidence" value="ECO:0007669"/>
    <property type="project" value="UniProtKB-UniRule"/>
</dbReference>
<evidence type="ECO:0000259" key="6">
    <source>
        <dbReference type="Pfam" id="PF18335"/>
    </source>
</evidence>
<keyword evidence="3" id="KW-0238">DNA-binding</keyword>
<keyword evidence="1 3" id="KW-0547">Nucleotide-binding</keyword>
<dbReference type="PATRIC" id="fig|1432052.3.peg.1701"/>
<evidence type="ECO:0000313" key="9">
    <source>
        <dbReference type="Proteomes" id="UP000095003"/>
    </source>
</evidence>
<comment type="caution">
    <text evidence="8">The sequence shown here is derived from an EMBL/GenBank/DDBJ whole genome shotgun (WGS) entry which is preliminary data.</text>
</comment>
<dbReference type="GO" id="GO:0006310">
    <property type="term" value="P:DNA recombination"/>
    <property type="evidence" value="ECO:0007669"/>
    <property type="project" value="InterPro"/>
</dbReference>
<dbReference type="Gene3D" id="1.10.10.2220">
    <property type="match status" value="1"/>
</dbReference>
<dbReference type="PANTHER" id="PTHR43788:SF6">
    <property type="entry name" value="DNA HELICASE B"/>
    <property type="match status" value="1"/>
</dbReference>
<dbReference type="InterPro" id="IPR029493">
    <property type="entry name" value="RecD2-like_HHH"/>
</dbReference>
<dbReference type="Pfam" id="PF13538">
    <property type="entry name" value="UvrD_C_2"/>
    <property type="match status" value="1"/>
</dbReference>
<dbReference type="Gene3D" id="3.40.50.300">
    <property type="entry name" value="P-loop containing nucleotide triphosphate hydrolases"/>
    <property type="match status" value="2"/>
</dbReference>
<feature type="domain" description="UvrD-like helicase C-terminal" evidence="4">
    <location>
        <begin position="652"/>
        <end position="700"/>
    </location>
</feature>
<dbReference type="InterPro" id="IPR055446">
    <property type="entry name" value="RecD2_N_OB"/>
</dbReference>
<proteinExistence type="inferred from homology"/>
<dbReference type="InterPro" id="IPR027417">
    <property type="entry name" value="P-loop_NTPase"/>
</dbReference>
<comment type="function">
    <text evidence="3">DNA-dependent ATPase and ATP-dependent 5'-3' DNA helicase. Has no activity on blunt DNA or DNA with 3'-overhangs, requires at least 10 bases of 5'-ssDNA for helicase activity.</text>
</comment>
<dbReference type="Gene3D" id="2.30.30.940">
    <property type="match status" value="1"/>
</dbReference>
<dbReference type="InterPro" id="IPR050534">
    <property type="entry name" value="Coronavir_polyprotein_1ab"/>
</dbReference>
<name>A0A1E3AYP3_9FIRM</name>
<dbReference type="Gene3D" id="1.10.150.20">
    <property type="entry name" value="5' to 3' exonuclease, C-terminal subdomain"/>
    <property type="match status" value="1"/>
</dbReference>
<dbReference type="GO" id="GO:0017116">
    <property type="term" value="F:single-stranded DNA helicase activity"/>
    <property type="evidence" value="ECO:0007669"/>
    <property type="project" value="TreeGrafter"/>
</dbReference>
<feature type="domain" description="ATP-dependent RecD2 DNA helicase SH3" evidence="6">
    <location>
        <begin position="569"/>
        <end position="624"/>
    </location>
</feature>